<organism evidence="2">
    <name type="scientific">Anopheles darlingi</name>
    <name type="common">Mosquito</name>
    <dbReference type="NCBI Taxonomy" id="43151"/>
    <lineage>
        <taxon>Eukaryota</taxon>
        <taxon>Metazoa</taxon>
        <taxon>Ecdysozoa</taxon>
        <taxon>Arthropoda</taxon>
        <taxon>Hexapoda</taxon>
        <taxon>Insecta</taxon>
        <taxon>Pterygota</taxon>
        <taxon>Neoptera</taxon>
        <taxon>Endopterygota</taxon>
        <taxon>Diptera</taxon>
        <taxon>Nematocera</taxon>
        <taxon>Culicoidea</taxon>
        <taxon>Culicidae</taxon>
        <taxon>Anophelinae</taxon>
        <taxon>Anopheles</taxon>
    </lineage>
</organism>
<dbReference type="EMBL" id="GGFL01010422">
    <property type="protein sequence ID" value="MBW74600.1"/>
    <property type="molecule type" value="Transcribed_RNA"/>
</dbReference>
<evidence type="ECO:0000313" key="2">
    <source>
        <dbReference type="EMBL" id="MBW74600.1"/>
    </source>
</evidence>
<proteinExistence type="predicted"/>
<feature type="region of interest" description="Disordered" evidence="1">
    <location>
        <begin position="63"/>
        <end position="102"/>
    </location>
</feature>
<reference evidence="2" key="1">
    <citation type="submission" date="2018-01" db="EMBL/GenBank/DDBJ databases">
        <title>An insight into the sialome of Amazonian anophelines.</title>
        <authorList>
            <person name="Ribeiro J.M."/>
            <person name="Scarpassa V."/>
            <person name="Calvo E."/>
        </authorList>
    </citation>
    <scope>NUCLEOTIDE SEQUENCE</scope>
</reference>
<accession>A0A2M4DAJ6</accession>
<evidence type="ECO:0000256" key="1">
    <source>
        <dbReference type="SAM" id="MobiDB-lite"/>
    </source>
</evidence>
<sequence>MLLLLSGKTAPDRTRNPLVCFLLAPSVTHSGQSSTVLMKVIHIFIISPGEPFPRLRYRVRAFRGCSSRSPSNGEPALRGRDARTHAGYKGVRDNRKSTGESQ</sequence>
<protein>
    <submittedName>
        <fullName evidence="2">Putative secreted protein</fullName>
    </submittedName>
</protein>
<feature type="compositionally biased region" description="Basic and acidic residues" evidence="1">
    <location>
        <begin position="77"/>
        <end position="102"/>
    </location>
</feature>
<name>A0A2M4DAJ6_ANODA</name>
<dbReference type="AlphaFoldDB" id="A0A2M4DAJ6"/>